<dbReference type="AlphaFoldDB" id="A0A5C5ZS20"/>
<dbReference type="CDD" id="cd00761">
    <property type="entry name" value="Glyco_tranf_GTA_type"/>
    <property type="match status" value="1"/>
</dbReference>
<comment type="caution">
    <text evidence="2">The sequence shown here is derived from an EMBL/GenBank/DDBJ whole genome shotgun (WGS) entry which is preliminary data.</text>
</comment>
<evidence type="ECO:0000313" key="3">
    <source>
        <dbReference type="Proteomes" id="UP000315440"/>
    </source>
</evidence>
<dbReference type="InterPro" id="IPR029044">
    <property type="entry name" value="Nucleotide-diphossugar_trans"/>
</dbReference>
<gene>
    <name evidence="2" type="primary">kfoC</name>
    <name evidence="2" type="ORF">Mal64_01160</name>
</gene>
<accession>A0A5C5ZS20</accession>
<dbReference type="PANTHER" id="PTHR43685">
    <property type="entry name" value="GLYCOSYLTRANSFERASE"/>
    <property type="match status" value="1"/>
</dbReference>
<proteinExistence type="predicted"/>
<name>A0A5C5ZS20_9BACT</name>
<sequence>MIPPTAPKTDAPSGEPPLVSIIVPIYNSVAYLAQALESALGQTHARLEVIAVDDGSSDSPESVIERFQDDPRLRFLRQENAGPHAARNHGVSLAGGDYIAFLDADDWWLPEKLSKQLARFEGREGLGVVYSGRDWCDAEGRLYDTDQAPLRIVRRDRPVAELLLGNVVPMSTAVVSRGVLDAVGPFDESLPCASDWDYWLRASLHCWFDCVDERLAVHRKWGGQITANRLAQAECGMEIQRRFLEANPGAVDAGVLRKAWSKRYARRGRVRGALGDRLAAGRDLAKALWLSPGNGGAMADFGRLVLGRLREPVAPVR</sequence>
<feature type="domain" description="Glycosyltransferase 2-like" evidence="1">
    <location>
        <begin position="20"/>
        <end position="165"/>
    </location>
</feature>
<keyword evidence="3" id="KW-1185">Reference proteome</keyword>
<dbReference type="PANTHER" id="PTHR43685:SF11">
    <property type="entry name" value="GLYCOSYLTRANSFERASE TAGX-RELATED"/>
    <property type="match status" value="1"/>
</dbReference>
<dbReference type="Gene3D" id="3.90.550.10">
    <property type="entry name" value="Spore Coat Polysaccharide Biosynthesis Protein SpsA, Chain A"/>
    <property type="match status" value="1"/>
</dbReference>
<reference evidence="2 3" key="1">
    <citation type="submission" date="2019-02" db="EMBL/GenBank/DDBJ databases">
        <title>Deep-cultivation of Planctomycetes and their phenomic and genomic characterization uncovers novel biology.</title>
        <authorList>
            <person name="Wiegand S."/>
            <person name="Jogler M."/>
            <person name="Boedeker C."/>
            <person name="Pinto D."/>
            <person name="Vollmers J."/>
            <person name="Rivas-Marin E."/>
            <person name="Kohn T."/>
            <person name="Peeters S.H."/>
            <person name="Heuer A."/>
            <person name="Rast P."/>
            <person name="Oberbeckmann S."/>
            <person name="Bunk B."/>
            <person name="Jeske O."/>
            <person name="Meyerdierks A."/>
            <person name="Storesund J.E."/>
            <person name="Kallscheuer N."/>
            <person name="Luecker S."/>
            <person name="Lage O.M."/>
            <person name="Pohl T."/>
            <person name="Merkel B.J."/>
            <person name="Hornburger P."/>
            <person name="Mueller R.-W."/>
            <person name="Bruemmer F."/>
            <person name="Labrenz M."/>
            <person name="Spormann A.M."/>
            <person name="Op Den Camp H."/>
            <person name="Overmann J."/>
            <person name="Amann R."/>
            <person name="Jetten M.S.M."/>
            <person name="Mascher T."/>
            <person name="Medema M.H."/>
            <person name="Devos D.P."/>
            <person name="Kaster A.-K."/>
            <person name="Ovreas L."/>
            <person name="Rohde M."/>
            <person name="Galperin M.Y."/>
            <person name="Jogler C."/>
        </authorList>
    </citation>
    <scope>NUCLEOTIDE SEQUENCE [LARGE SCALE GENOMIC DNA]</scope>
    <source>
        <strain evidence="2 3">Mal64</strain>
    </source>
</reference>
<evidence type="ECO:0000313" key="2">
    <source>
        <dbReference type="EMBL" id="TWT89737.1"/>
    </source>
</evidence>
<dbReference type="Proteomes" id="UP000315440">
    <property type="component" value="Unassembled WGS sequence"/>
</dbReference>
<dbReference type="SUPFAM" id="SSF53448">
    <property type="entry name" value="Nucleotide-diphospho-sugar transferases"/>
    <property type="match status" value="1"/>
</dbReference>
<dbReference type="RefSeq" id="WP_197525297.1">
    <property type="nucleotide sequence ID" value="NZ_SJPQ01000001.1"/>
</dbReference>
<dbReference type="Pfam" id="PF00535">
    <property type="entry name" value="Glycos_transf_2"/>
    <property type="match status" value="1"/>
</dbReference>
<dbReference type="InterPro" id="IPR001173">
    <property type="entry name" value="Glyco_trans_2-like"/>
</dbReference>
<evidence type="ECO:0000259" key="1">
    <source>
        <dbReference type="Pfam" id="PF00535"/>
    </source>
</evidence>
<organism evidence="2 3">
    <name type="scientific">Pseudobythopirellula maris</name>
    <dbReference type="NCBI Taxonomy" id="2527991"/>
    <lineage>
        <taxon>Bacteria</taxon>
        <taxon>Pseudomonadati</taxon>
        <taxon>Planctomycetota</taxon>
        <taxon>Planctomycetia</taxon>
        <taxon>Pirellulales</taxon>
        <taxon>Lacipirellulaceae</taxon>
        <taxon>Pseudobythopirellula</taxon>
    </lineage>
</organism>
<protein>
    <submittedName>
        <fullName evidence="2">Chondroitin synthase</fullName>
    </submittedName>
</protein>
<dbReference type="EMBL" id="SJPQ01000001">
    <property type="protein sequence ID" value="TWT89737.1"/>
    <property type="molecule type" value="Genomic_DNA"/>
</dbReference>
<dbReference type="InterPro" id="IPR050834">
    <property type="entry name" value="Glycosyltransf_2"/>
</dbReference>